<dbReference type="AlphaFoldDB" id="A0A2C6L9S4"/>
<dbReference type="InterPro" id="IPR036291">
    <property type="entry name" value="NAD(P)-bd_dom_sf"/>
</dbReference>
<evidence type="ECO:0000256" key="1">
    <source>
        <dbReference type="ARBA" id="ARBA00006484"/>
    </source>
</evidence>
<dbReference type="GO" id="GO:0016491">
    <property type="term" value="F:oxidoreductase activity"/>
    <property type="evidence" value="ECO:0007669"/>
    <property type="project" value="UniProtKB-KW"/>
</dbReference>
<feature type="region of interest" description="Disordered" evidence="3">
    <location>
        <begin position="299"/>
        <end position="357"/>
    </location>
</feature>
<keyword evidence="5" id="KW-1185">Reference proteome</keyword>
<accession>A0A2C6L9S4</accession>
<protein>
    <submittedName>
        <fullName evidence="4">Short chain dehydrogenase reductase family protein</fullName>
    </submittedName>
</protein>
<comment type="similarity">
    <text evidence="1">Belongs to the short-chain dehydrogenases/reductases (SDR) family.</text>
</comment>
<evidence type="ECO:0000256" key="2">
    <source>
        <dbReference type="ARBA" id="ARBA00023002"/>
    </source>
</evidence>
<reference evidence="4 5" key="1">
    <citation type="journal article" date="2017" name="Int. J. Parasitol.">
        <title>The genome of the protozoan parasite Cystoisospora suis and a reverse vaccinology approach to identify vaccine candidates.</title>
        <authorList>
            <person name="Palmieri N."/>
            <person name="Shrestha A."/>
            <person name="Ruttkowski B."/>
            <person name="Beck T."/>
            <person name="Vogl C."/>
            <person name="Tomley F."/>
            <person name="Blake D.P."/>
            <person name="Joachim A."/>
        </authorList>
    </citation>
    <scope>NUCLEOTIDE SEQUENCE [LARGE SCALE GENOMIC DNA]</scope>
    <source>
        <strain evidence="4 5">Wien I</strain>
    </source>
</reference>
<feature type="compositionally biased region" description="Basic and acidic residues" evidence="3">
    <location>
        <begin position="243"/>
        <end position="263"/>
    </location>
</feature>
<sequence>MGANGREKLIFYSAMQDLCGCTGVACRGVMLPSSVDTEIIEVNLTSQMAFVKLVVARMIQQQAGHVIFTNSMSARITLGGRTAYSAAKGALLNFAYGLTRELRAMGSPVQVTSVLPGYIRTDLCDRELYADGSVIPKGSHVAEDIRQGLSSDRTAELMLRGSSRGLSEIWIGKNPDLFYMYSAYYYPGVTNLLVNYGAASYARSIEQEIRERRNAARRAAAAGAADKSPAVDRLGSFKKRKAERSAAAEEDVAAAKEAPEKATVEPAAADKPPALPSAQDAVDTVAGVISDAVTQLTKLASFGSDSTKDEEDSLRKERRNHDDQPVKGSVTEGTRTTRTVPPPQPVPPVHDGRRAEL</sequence>
<comment type="caution">
    <text evidence="4">The sequence shown here is derived from an EMBL/GenBank/DDBJ whole genome shotgun (WGS) entry which is preliminary data.</text>
</comment>
<feature type="region of interest" description="Disordered" evidence="3">
    <location>
        <begin position="242"/>
        <end position="279"/>
    </location>
</feature>
<dbReference type="Pfam" id="PF00106">
    <property type="entry name" value="adh_short"/>
    <property type="match status" value="1"/>
</dbReference>
<gene>
    <name evidence="4" type="ORF">CSUI_002269</name>
</gene>
<evidence type="ECO:0000313" key="4">
    <source>
        <dbReference type="EMBL" id="PHJ23884.1"/>
    </source>
</evidence>
<dbReference type="RefSeq" id="XP_067925558.1">
    <property type="nucleotide sequence ID" value="XM_068062471.1"/>
</dbReference>
<dbReference type="PANTHER" id="PTHR44196:SF1">
    <property type="entry name" value="DEHYDROGENASE_REDUCTASE SDR FAMILY MEMBER 7B"/>
    <property type="match status" value="1"/>
</dbReference>
<organism evidence="4 5">
    <name type="scientific">Cystoisospora suis</name>
    <dbReference type="NCBI Taxonomy" id="483139"/>
    <lineage>
        <taxon>Eukaryota</taxon>
        <taxon>Sar</taxon>
        <taxon>Alveolata</taxon>
        <taxon>Apicomplexa</taxon>
        <taxon>Conoidasida</taxon>
        <taxon>Coccidia</taxon>
        <taxon>Eucoccidiorida</taxon>
        <taxon>Eimeriorina</taxon>
        <taxon>Sarcocystidae</taxon>
        <taxon>Cystoisospora</taxon>
    </lineage>
</organism>
<keyword evidence="2" id="KW-0560">Oxidoreductase</keyword>
<name>A0A2C6L9S4_9APIC</name>
<evidence type="ECO:0000313" key="5">
    <source>
        <dbReference type="Proteomes" id="UP000221165"/>
    </source>
</evidence>
<dbReference type="GO" id="GO:0016020">
    <property type="term" value="C:membrane"/>
    <property type="evidence" value="ECO:0007669"/>
    <property type="project" value="TreeGrafter"/>
</dbReference>
<evidence type="ECO:0000256" key="3">
    <source>
        <dbReference type="SAM" id="MobiDB-lite"/>
    </source>
</evidence>
<dbReference type="OrthoDB" id="47007at2759"/>
<dbReference type="GeneID" id="94425682"/>
<dbReference type="EMBL" id="MIGC01000954">
    <property type="protein sequence ID" value="PHJ23884.1"/>
    <property type="molecule type" value="Genomic_DNA"/>
</dbReference>
<dbReference type="VEuPathDB" id="ToxoDB:CSUI_002269"/>
<dbReference type="Gene3D" id="3.40.50.720">
    <property type="entry name" value="NAD(P)-binding Rossmann-like Domain"/>
    <property type="match status" value="1"/>
</dbReference>
<dbReference type="PANTHER" id="PTHR44196">
    <property type="entry name" value="DEHYDROGENASE/REDUCTASE SDR FAMILY MEMBER 7B"/>
    <property type="match status" value="1"/>
</dbReference>
<dbReference type="InterPro" id="IPR002347">
    <property type="entry name" value="SDR_fam"/>
</dbReference>
<dbReference type="Proteomes" id="UP000221165">
    <property type="component" value="Unassembled WGS sequence"/>
</dbReference>
<dbReference type="SUPFAM" id="SSF51735">
    <property type="entry name" value="NAD(P)-binding Rossmann-fold domains"/>
    <property type="match status" value="1"/>
</dbReference>
<proteinExistence type="inferred from homology"/>
<feature type="compositionally biased region" description="Basic and acidic residues" evidence="3">
    <location>
        <begin position="313"/>
        <end position="325"/>
    </location>
</feature>
<dbReference type="PRINTS" id="PR00081">
    <property type="entry name" value="GDHRDH"/>
</dbReference>